<organism evidence="2 3">
    <name type="scientific">Rhizobium esperanzae</name>
    <dbReference type="NCBI Taxonomy" id="1967781"/>
    <lineage>
        <taxon>Bacteria</taxon>
        <taxon>Pseudomonadati</taxon>
        <taxon>Pseudomonadota</taxon>
        <taxon>Alphaproteobacteria</taxon>
        <taxon>Hyphomicrobiales</taxon>
        <taxon>Rhizobiaceae</taxon>
        <taxon>Rhizobium/Agrobacterium group</taxon>
        <taxon>Rhizobium</taxon>
    </lineage>
</organism>
<dbReference type="PANTHER" id="PTHR43135:SF3">
    <property type="entry name" value="ALPHA-D-RIBOSE 1-METHYLPHOSPHONATE 5-TRIPHOSPHATE DIPHOSPHATASE"/>
    <property type="match status" value="1"/>
</dbReference>
<dbReference type="InterPro" id="IPR051781">
    <property type="entry name" value="Metallo-dep_Hydrolase"/>
</dbReference>
<dbReference type="PANTHER" id="PTHR43135">
    <property type="entry name" value="ALPHA-D-RIBOSE 1-METHYLPHOSPHONATE 5-TRIPHOSPHATE DIPHOSPHATASE"/>
    <property type="match status" value="1"/>
</dbReference>
<sequence length="464" mass="48958">MPPDTQIVIVGGRIVTGDGTTLHDRGVVRIRGTGIIDVARGEADAGSEAIVLNATGCTVIPGIVNAHAHGCIHGPSMPSGSVPVRPTDVDYFRNRHLLSGTTTLLNVCGLALPDEIDGPSNQRHAMDIHLTTAHTTSNLAAAIAIDGGGLSKRHKIARIDDMVDKGAKALGEAGGGQTLGGGAQDYRFIPAAIEAATGISIHPKEARALKEAVLGRYLDRGLPDLSRLNALLIECGLAAKIGASDLIKLIRDTVMPPVALSLKGFDEIAAASERLDFPAIFHNAAPTAATLLKLAETYPKARIIAGHSNHPMFLPEEAVRFGQQLRERGVTIDVSTLDCIETRWRNDTANIDALVEAGLVDTLSTDFAGGDWDSILSAIQRMVRKSQLLLPAAIALATGNVSKTFPELAADRGLLEKGKRADVAIVENHNLGRVRHVVANGQLVVFNGAMGVGDLHAYAMGERR</sequence>
<dbReference type="EMBL" id="JACIHI010000007">
    <property type="protein sequence ID" value="MBB4440246.1"/>
    <property type="molecule type" value="Genomic_DNA"/>
</dbReference>
<gene>
    <name evidence="2" type="ORF">GGE15_003522</name>
</gene>
<dbReference type="SUPFAM" id="SSF51338">
    <property type="entry name" value="Composite domain of metallo-dependent hydrolases"/>
    <property type="match status" value="1"/>
</dbReference>
<comment type="caution">
    <text evidence="2">The sequence shown here is derived from an EMBL/GenBank/DDBJ whole genome shotgun (WGS) entry which is preliminary data.</text>
</comment>
<dbReference type="Pfam" id="PF01979">
    <property type="entry name" value="Amidohydro_1"/>
    <property type="match status" value="1"/>
</dbReference>
<evidence type="ECO:0000313" key="2">
    <source>
        <dbReference type="EMBL" id="MBB4440246.1"/>
    </source>
</evidence>
<protein>
    <recommendedName>
        <fullName evidence="1">Amidohydrolase-related domain-containing protein</fullName>
    </recommendedName>
</protein>
<dbReference type="AlphaFoldDB" id="A0A7W6ULF9"/>
<dbReference type="Gene3D" id="3.20.20.140">
    <property type="entry name" value="Metal-dependent hydrolases"/>
    <property type="match status" value="1"/>
</dbReference>
<reference evidence="2 3" key="1">
    <citation type="submission" date="2020-08" db="EMBL/GenBank/DDBJ databases">
        <title>Genomic Encyclopedia of Type Strains, Phase IV (KMG-V): Genome sequencing to study the core and pangenomes of soil and plant-associated prokaryotes.</title>
        <authorList>
            <person name="Whitman W."/>
        </authorList>
    </citation>
    <scope>NUCLEOTIDE SEQUENCE [LARGE SCALE GENOMIC DNA]</scope>
    <source>
        <strain evidence="2 3">SEMIA 414</strain>
    </source>
</reference>
<dbReference type="InterPro" id="IPR006680">
    <property type="entry name" value="Amidohydro-rel"/>
</dbReference>
<evidence type="ECO:0000313" key="3">
    <source>
        <dbReference type="Proteomes" id="UP000533724"/>
    </source>
</evidence>
<dbReference type="RefSeq" id="WP_064649802.1">
    <property type="nucleotide sequence ID" value="NZ_JACIHI010000007.1"/>
</dbReference>
<evidence type="ECO:0000259" key="1">
    <source>
        <dbReference type="Pfam" id="PF01979"/>
    </source>
</evidence>
<name>A0A7W6ULF9_9HYPH</name>
<dbReference type="InterPro" id="IPR011059">
    <property type="entry name" value="Metal-dep_hydrolase_composite"/>
</dbReference>
<feature type="domain" description="Amidohydrolase-related" evidence="1">
    <location>
        <begin position="301"/>
        <end position="444"/>
    </location>
</feature>
<dbReference type="SUPFAM" id="SSF51556">
    <property type="entry name" value="Metallo-dependent hydrolases"/>
    <property type="match status" value="1"/>
</dbReference>
<dbReference type="GO" id="GO:0016810">
    <property type="term" value="F:hydrolase activity, acting on carbon-nitrogen (but not peptide) bonds"/>
    <property type="evidence" value="ECO:0007669"/>
    <property type="project" value="InterPro"/>
</dbReference>
<dbReference type="InterPro" id="IPR032466">
    <property type="entry name" value="Metal_Hydrolase"/>
</dbReference>
<dbReference type="Proteomes" id="UP000533724">
    <property type="component" value="Unassembled WGS sequence"/>
</dbReference>
<accession>A0A7W6ULF9</accession>
<dbReference type="Gene3D" id="2.30.40.10">
    <property type="entry name" value="Urease, subunit C, domain 1"/>
    <property type="match status" value="2"/>
</dbReference>
<proteinExistence type="predicted"/>